<dbReference type="Pfam" id="PF00528">
    <property type="entry name" value="BPD_transp_1"/>
    <property type="match status" value="1"/>
</dbReference>
<feature type="transmembrane region" description="Helical" evidence="7">
    <location>
        <begin position="105"/>
        <end position="127"/>
    </location>
</feature>
<dbReference type="KEGG" id="bcv:Bcav_4197"/>
<evidence type="ECO:0000256" key="1">
    <source>
        <dbReference type="ARBA" id="ARBA00004651"/>
    </source>
</evidence>
<dbReference type="Gene3D" id="1.10.3720.10">
    <property type="entry name" value="MetI-like"/>
    <property type="match status" value="1"/>
</dbReference>
<organism evidence="10 11">
    <name type="scientific">Beutenbergia cavernae (strain ATCC BAA-8 / DSM 12333 / CCUG 43141 / JCM 11478 / NBRC 16432 / NCIMB 13614 / HKI 0122)</name>
    <dbReference type="NCBI Taxonomy" id="471853"/>
    <lineage>
        <taxon>Bacteria</taxon>
        <taxon>Bacillati</taxon>
        <taxon>Actinomycetota</taxon>
        <taxon>Actinomycetes</taxon>
        <taxon>Micrococcales</taxon>
        <taxon>Beutenbergiaceae</taxon>
        <taxon>Beutenbergia</taxon>
    </lineage>
</organism>
<evidence type="ECO:0000313" key="10">
    <source>
        <dbReference type="EMBL" id="ACQ82435.1"/>
    </source>
</evidence>
<feature type="transmembrane region" description="Helical" evidence="7">
    <location>
        <begin position="139"/>
        <end position="159"/>
    </location>
</feature>
<keyword evidence="11" id="KW-1185">Reference proteome</keyword>
<comment type="subcellular location">
    <subcellularLocation>
        <location evidence="1 7">Cell membrane</location>
        <topology evidence="1 7">Multi-pass membrane protein</topology>
    </subcellularLocation>
</comment>
<evidence type="ECO:0000313" key="11">
    <source>
        <dbReference type="Proteomes" id="UP000007962"/>
    </source>
</evidence>
<dbReference type="STRING" id="471853.Bcav_4197"/>
<dbReference type="RefSeq" id="WP_015884672.1">
    <property type="nucleotide sequence ID" value="NC_012669.1"/>
</dbReference>
<feature type="transmembrane region" description="Helical" evidence="7">
    <location>
        <begin position="188"/>
        <end position="213"/>
    </location>
</feature>
<dbReference type="eggNOG" id="COG1175">
    <property type="taxonomic scope" value="Bacteria"/>
</dbReference>
<evidence type="ECO:0000259" key="9">
    <source>
        <dbReference type="PROSITE" id="PS50928"/>
    </source>
</evidence>
<dbReference type="InterPro" id="IPR035906">
    <property type="entry name" value="MetI-like_sf"/>
</dbReference>
<keyword evidence="6 7" id="KW-0472">Membrane</keyword>
<sequence>MTLISEGAKPDRAGKLPRGSAPSTPDRPQRSVLVNGYRWWIPWLFVIPTVLCVLAFLVVPMVSGLFIAFTDWDVVSGLGGIRWIGLGNFQELVQDDMFWSSALRTLFYAGVGTPLTITVGLFLGLALNRPMPARGVIRAIFFLPSLVNVIAAGTVWLTLLNPTSGMVNQFLRALGLTDVPGWFTSEQWALPAIVLMSVWISAGYVAILIIAALQDLPPELYESAKLDGAGTTRQFTAITLPGLVPILTFLLITSFIGRSQGFGLIQFMTGGGPGDSTTVLSYYMYEVGFHWYRFGYAAAIGVMSMLAVLALSIALFKLQRGRGLYT</sequence>
<evidence type="ECO:0000256" key="8">
    <source>
        <dbReference type="SAM" id="MobiDB-lite"/>
    </source>
</evidence>
<dbReference type="PROSITE" id="PS50928">
    <property type="entry name" value="ABC_TM1"/>
    <property type="match status" value="1"/>
</dbReference>
<comment type="similarity">
    <text evidence="7">Belongs to the binding-protein-dependent transport system permease family.</text>
</comment>
<feature type="transmembrane region" description="Helical" evidence="7">
    <location>
        <begin position="234"/>
        <end position="256"/>
    </location>
</feature>
<keyword evidence="3" id="KW-1003">Cell membrane</keyword>
<feature type="transmembrane region" description="Helical" evidence="7">
    <location>
        <begin position="40"/>
        <end position="59"/>
    </location>
</feature>
<dbReference type="CDD" id="cd06261">
    <property type="entry name" value="TM_PBP2"/>
    <property type="match status" value="1"/>
</dbReference>
<dbReference type="PANTHER" id="PTHR30193:SF37">
    <property type="entry name" value="INNER MEMBRANE ABC TRANSPORTER PERMEASE PROTEIN YCJO"/>
    <property type="match status" value="1"/>
</dbReference>
<dbReference type="InterPro" id="IPR051393">
    <property type="entry name" value="ABC_transporter_permease"/>
</dbReference>
<accession>C5C6L1</accession>
<feature type="transmembrane region" description="Helical" evidence="7">
    <location>
        <begin position="294"/>
        <end position="316"/>
    </location>
</feature>
<protein>
    <submittedName>
        <fullName evidence="10">Binding-protein-dependent transport systems inner membrane component</fullName>
    </submittedName>
</protein>
<dbReference type="SUPFAM" id="SSF160964">
    <property type="entry name" value="MalF N-terminal region-like"/>
    <property type="match status" value="1"/>
</dbReference>
<dbReference type="SUPFAM" id="SSF161098">
    <property type="entry name" value="MetI-like"/>
    <property type="match status" value="1"/>
</dbReference>
<evidence type="ECO:0000256" key="5">
    <source>
        <dbReference type="ARBA" id="ARBA00022989"/>
    </source>
</evidence>
<keyword evidence="2 7" id="KW-0813">Transport</keyword>
<feature type="region of interest" description="Disordered" evidence="8">
    <location>
        <begin position="1"/>
        <end position="28"/>
    </location>
</feature>
<keyword evidence="5 7" id="KW-1133">Transmembrane helix</keyword>
<dbReference type="GO" id="GO:0055085">
    <property type="term" value="P:transmembrane transport"/>
    <property type="evidence" value="ECO:0007669"/>
    <property type="project" value="InterPro"/>
</dbReference>
<dbReference type="AlphaFoldDB" id="C5C6L1"/>
<name>C5C6L1_BEUC1</name>
<dbReference type="EMBL" id="CP001618">
    <property type="protein sequence ID" value="ACQ82435.1"/>
    <property type="molecule type" value="Genomic_DNA"/>
</dbReference>
<feature type="domain" description="ABC transmembrane type-1" evidence="9">
    <location>
        <begin position="102"/>
        <end position="315"/>
    </location>
</feature>
<keyword evidence="4 7" id="KW-0812">Transmembrane</keyword>
<dbReference type="PANTHER" id="PTHR30193">
    <property type="entry name" value="ABC TRANSPORTER PERMEASE PROTEIN"/>
    <property type="match status" value="1"/>
</dbReference>
<evidence type="ECO:0000256" key="6">
    <source>
        <dbReference type="ARBA" id="ARBA00023136"/>
    </source>
</evidence>
<dbReference type="InterPro" id="IPR000515">
    <property type="entry name" value="MetI-like"/>
</dbReference>
<reference evidence="10 11" key="1">
    <citation type="journal article" date="2009" name="Stand. Genomic Sci.">
        <title>Complete genome sequence of Beutenbergia cavernae type strain (HKI 0122).</title>
        <authorList>
            <person name="Land M."/>
            <person name="Pukall R."/>
            <person name="Abt B."/>
            <person name="Goker M."/>
            <person name="Rohde M."/>
            <person name="Glavina Del Rio T."/>
            <person name="Tice H."/>
            <person name="Copeland A."/>
            <person name="Cheng J.F."/>
            <person name="Lucas S."/>
            <person name="Chen F."/>
            <person name="Nolan M."/>
            <person name="Bruce D."/>
            <person name="Goodwin L."/>
            <person name="Pitluck S."/>
            <person name="Ivanova N."/>
            <person name="Mavromatis K."/>
            <person name="Ovchinnikova G."/>
            <person name="Pati A."/>
            <person name="Chen A."/>
            <person name="Palaniappan K."/>
            <person name="Hauser L."/>
            <person name="Chang Y.J."/>
            <person name="Jefferies C.C."/>
            <person name="Saunders E."/>
            <person name="Brettin T."/>
            <person name="Detter J.C."/>
            <person name="Han C."/>
            <person name="Chain P."/>
            <person name="Bristow J."/>
            <person name="Eisen J.A."/>
            <person name="Markowitz V."/>
            <person name="Hugenholtz P."/>
            <person name="Kyrpides N.C."/>
            <person name="Klenk H.P."/>
            <person name="Lapidus A."/>
        </authorList>
    </citation>
    <scope>NUCLEOTIDE SEQUENCE [LARGE SCALE GENOMIC DNA]</scope>
    <source>
        <strain evidence="11">ATCC BAA-8 / DSM 12333 / NBRC 16432</strain>
    </source>
</reference>
<dbReference type="OrthoDB" id="9805974at2"/>
<evidence type="ECO:0000256" key="3">
    <source>
        <dbReference type="ARBA" id="ARBA00022475"/>
    </source>
</evidence>
<proteinExistence type="inferred from homology"/>
<evidence type="ECO:0000256" key="4">
    <source>
        <dbReference type="ARBA" id="ARBA00022692"/>
    </source>
</evidence>
<gene>
    <name evidence="10" type="ordered locus">Bcav_4197</name>
</gene>
<dbReference type="Proteomes" id="UP000007962">
    <property type="component" value="Chromosome"/>
</dbReference>
<evidence type="ECO:0000256" key="2">
    <source>
        <dbReference type="ARBA" id="ARBA00022448"/>
    </source>
</evidence>
<dbReference type="HOGENOM" id="CLU_016047_0_2_11"/>
<evidence type="ECO:0000256" key="7">
    <source>
        <dbReference type="RuleBase" id="RU363032"/>
    </source>
</evidence>
<dbReference type="GO" id="GO:0005886">
    <property type="term" value="C:plasma membrane"/>
    <property type="evidence" value="ECO:0007669"/>
    <property type="project" value="UniProtKB-SubCell"/>
</dbReference>